<comment type="caution">
    <text evidence="2">The sequence shown here is derived from an EMBL/GenBank/DDBJ whole genome shotgun (WGS) entry which is preliminary data.</text>
</comment>
<sequence>MATVHTPPSTYILRDLHDVAVPESVSWWPQTIGWKLLALAILLALVYWTYKALCRWWNNRYRSEALTALNELNPQDNDTGKRLFSILKVVLVYLNSGNARLFDAAFLGKLDELSLGQPTFNDQTAKQWQQSLVNPNIELSSEQNAELIKRAQVWLKQHRLSVKTQEGRV</sequence>
<name>A0A0M0I2U0_9VIBR</name>
<accession>A0A0M0I2U0</accession>
<reference evidence="3" key="1">
    <citation type="submission" date="2015-08" db="EMBL/GenBank/DDBJ databases">
        <title>Vibrio galatheae sp. nov., a novel member of the Vibrionaceae family isolated from the Solomon Islands.</title>
        <authorList>
            <person name="Giubergia S."/>
            <person name="Machado H."/>
            <person name="Mateiu R.V."/>
            <person name="Gram L."/>
        </authorList>
    </citation>
    <scope>NUCLEOTIDE SEQUENCE [LARGE SCALE GENOMIC DNA]</scope>
    <source>
        <strain evidence="3">DSM 19134</strain>
    </source>
</reference>
<dbReference type="OrthoDB" id="6398942at2"/>
<keyword evidence="1" id="KW-0812">Transmembrane</keyword>
<dbReference type="Proteomes" id="UP000037530">
    <property type="component" value="Unassembled WGS sequence"/>
</dbReference>
<dbReference type="STRING" id="171383.AKJ31_06495"/>
<keyword evidence="1" id="KW-1133">Transmembrane helix</keyword>
<feature type="transmembrane region" description="Helical" evidence="1">
    <location>
        <begin position="32"/>
        <end position="50"/>
    </location>
</feature>
<evidence type="ECO:0008006" key="4">
    <source>
        <dbReference type="Google" id="ProtNLM"/>
    </source>
</evidence>
<dbReference type="AlphaFoldDB" id="A0A0M0I2U0"/>
<gene>
    <name evidence="2" type="ORF">AKJ31_06495</name>
</gene>
<evidence type="ECO:0000313" key="3">
    <source>
        <dbReference type="Proteomes" id="UP000037530"/>
    </source>
</evidence>
<protein>
    <recommendedName>
        <fullName evidence="4">DUF4381 domain-containing protein</fullName>
    </recommendedName>
</protein>
<keyword evidence="1" id="KW-0472">Membrane</keyword>
<evidence type="ECO:0000256" key="1">
    <source>
        <dbReference type="SAM" id="Phobius"/>
    </source>
</evidence>
<dbReference type="Pfam" id="PF14316">
    <property type="entry name" value="DUF4381"/>
    <property type="match status" value="1"/>
</dbReference>
<evidence type="ECO:0000313" key="2">
    <source>
        <dbReference type="EMBL" id="KOO08645.1"/>
    </source>
</evidence>
<dbReference type="RefSeq" id="WP_053408290.1">
    <property type="nucleotide sequence ID" value="NZ_DAIPHI010000079.1"/>
</dbReference>
<dbReference type="EMBL" id="LHPI01000003">
    <property type="protein sequence ID" value="KOO08645.1"/>
    <property type="molecule type" value="Genomic_DNA"/>
</dbReference>
<dbReference type="PATRIC" id="fig|171383.3.peg.1343"/>
<dbReference type="InterPro" id="IPR025489">
    <property type="entry name" value="DUF4381"/>
</dbReference>
<keyword evidence="3" id="KW-1185">Reference proteome</keyword>
<organism evidence="2 3">
    <name type="scientific">Vibrio hepatarius</name>
    <dbReference type="NCBI Taxonomy" id="171383"/>
    <lineage>
        <taxon>Bacteria</taxon>
        <taxon>Pseudomonadati</taxon>
        <taxon>Pseudomonadota</taxon>
        <taxon>Gammaproteobacteria</taxon>
        <taxon>Vibrionales</taxon>
        <taxon>Vibrionaceae</taxon>
        <taxon>Vibrio</taxon>
        <taxon>Vibrio oreintalis group</taxon>
    </lineage>
</organism>
<proteinExistence type="predicted"/>